<keyword evidence="3" id="KW-0378">Hydrolase</keyword>
<dbReference type="GO" id="GO:0016787">
    <property type="term" value="F:hydrolase activity"/>
    <property type="evidence" value="ECO:0007669"/>
    <property type="project" value="UniProtKB-KW"/>
</dbReference>
<dbReference type="Proteomes" id="UP000006431">
    <property type="component" value="Unassembled WGS sequence"/>
</dbReference>
<dbReference type="Pfam" id="PF13487">
    <property type="entry name" value="HD_5"/>
    <property type="match status" value="1"/>
</dbReference>
<feature type="transmembrane region" description="Helical" evidence="1">
    <location>
        <begin position="113"/>
        <end position="131"/>
    </location>
</feature>
<feature type="transmembrane region" description="Helical" evidence="1">
    <location>
        <begin position="44"/>
        <end position="63"/>
    </location>
</feature>
<dbReference type="EMBL" id="AFRZ01000001">
    <property type="protein sequence ID" value="EHP28593.1"/>
    <property type="molecule type" value="Genomic_DNA"/>
</dbReference>
<dbReference type="SUPFAM" id="SSF109604">
    <property type="entry name" value="HD-domain/PDEase-like"/>
    <property type="match status" value="1"/>
</dbReference>
<feature type="transmembrane region" description="Helical" evidence="1">
    <location>
        <begin position="161"/>
        <end position="178"/>
    </location>
</feature>
<dbReference type="PANTHER" id="PTHR45228">
    <property type="entry name" value="CYCLIC DI-GMP PHOSPHODIESTERASE TM_0186-RELATED"/>
    <property type="match status" value="1"/>
</dbReference>
<keyword evidence="1" id="KW-0812">Transmembrane</keyword>
<dbReference type="OrthoDB" id="9781223at2"/>
<comment type="caution">
    <text evidence="3">The sequence shown here is derived from an EMBL/GenBank/DDBJ whole genome shotgun (WGS) entry which is preliminary data.</text>
</comment>
<dbReference type="InterPro" id="IPR037522">
    <property type="entry name" value="HD_GYP_dom"/>
</dbReference>
<keyword evidence="1" id="KW-1133">Transmembrane helix</keyword>
<dbReference type="eggNOG" id="COG3437">
    <property type="taxonomic scope" value="Bacteria"/>
</dbReference>
<proteinExistence type="predicted"/>
<accession>H1FRP0</accession>
<organism evidence="3 4">
    <name type="scientific">Sulfurimonas gotlandica (strain DSM 19862 / JCM 16533 / GD1)</name>
    <dbReference type="NCBI Taxonomy" id="929558"/>
    <lineage>
        <taxon>Bacteria</taxon>
        <taxon>Pseudomonadati</taxon>
        <taxon>Campylobacterota</taxon>
        <taxon>Epsilonproteobacteria</taxon>
        <taxon>Campylobacterales</taxon>
        <taxon>Sulfurimonadaceae</taxon>
        <taxon>Sulfurimonas</taxon>
    </lineage>
</organism>
<sequence>MNIDFKVQQITLDKLFKMSPITIGGSFVMMMIVGFLFYNIVPIYVILLGLFMHVIVLIYRTAICKSYSKNKSKITDLITLKKYKKYYVIGTFLSGIVWGLSVVLLFFEDSIEYQFFLYTVVVGLAGASVVTLSAVFQVYISFIVPMLGISATYAFMQEGDIYTATGVFITGLIIFFYISGRSYYRNLVDSIVDKESVLNTQHEVVSRLSKAGEYRDNETGMHITRMSYSCSLLAKECGYGEDFVTSILYASGMHDIGKIGIPDNILLKPGKLDANERAIMQEHVNIGKKILENSNSKLIKLSESIAYTHHEKYDGTGYPNALKALAIPIEGRITAICDVFDALVSKRPYKKAWTHQDAIDYITEESSKHFDPDLVKKFVLIYPEIKTFYDKHA</sequence>
<protein>
    <submittedName>
        <fullName evidence="3">Response regulator receiver modulated metal dependent phosphohydrolase</fullName>
    </submittedName>
</protein>
<dbReference type="InterPro" id="IPR003607">
    <property type="entry name" value="HD/PDEase_dom"/>
</dbReference>
<name>B6BLD9_SULGG</name>
<dbReference type="CDD" id="cd00077">
    <property type="entry name" value="HDc"/>
    <property type="match status" value="1"/>
</dbReference>
<dbReference type="PROSITE" id="PS51832">
    <property type="entry name" value="HD_GYP"/>
    <property type="match status" value="1"/>
</dbReference>
<reference evidence="3 4" key="1">
    <citation type="journal article" date="2012" name="Proc. Natl. Acad. Sci. U.S.A.">
        <title>Genome and physiology of a model Epsilonproteobacterium responsible for sulfide detoxification in marine oxygen depletion zones.</title>
        <authorList>
            <person name="Grote J."/>
            <person name="Schott T."/>
            <person name="Bruckner C.G."/>
            <person name="Glockner F.O."/>
            <person name="Jost G."/>
            <person name="Teeling H."/>
            <person name="Labrenz M."/>
            <person name="Jurgens K."/>
        </authorList>
    </citation>
    <scope>NUCLEOTIDE SEQUENCE [LARGE SCALE GENOMIC DNA]</scope>
    <source>
        <strain evidence="3 4">GD1</strain>
    </source>
</reference>
<dbReference type="HOGENOM" id="CLU_701930_0_0_7"/>
<evidence type="ECO:0000259" key="2">
    <source>
        <dbReference type="PROSITE" id="PS51832"/>
    </source>
</evidence>
<keyword evidence="1" id="KW-0472">Membrane</keyword>
<accession>B6BLD9</accession>
<keyword evidence="4" id="KW-1185">Reference proteome</keyword>
<dbReference type="InterPro" id="IPR052020">
    <property type="entry name" value="Cyclic_di-GMP/3'3'-cGAMP_PDE"/>
</dbReference>
<feature type="domain" description="HD-GYP" evidence="2">
    <location>
        <begin position="197"/>
        <end position="393"/>
    </location>
</feature>
<dbReference type="AlphaFoldDB" id="B6BLD9"/>
<feature type="transmembrane region" description="Helical" evidence="1">
    <location>
        <begin position="138"/>
        <end position="155"/>
    </location>
</feature>
<gene>
    <name evidence="3" type="ORF">SMGD1_0066</name>
</gene>
<dbReference type="RefSeq" id="WP_008338518.1">
    <property type="nucleotide sequence ID" value="NZ_AFRZ01000001.1"/>
</dbReference>
<dbReference type="STRING" id="929558.SMGD1_0066"/>
<feature type="transmembrane region" description="Helical" evidence="1">
    <location>
        <begin position="86"/>
        <end position="107"/>
    </location>
</feature>
<dbReference type="PATRIC" id="fig|929558.5.peg.65"/>
<evidence type="ECO:0000313" key="3">
    <source>
        <dbReference type="EMBL" id="EHP28593.1"/>
    </source>
</evidence>
<feature type="transmembrane region" description="Helical" evidence="1">
    <location>
        <begin position="21"/>
        <end position="38"/>
    </location>
</feature>
<evidence type="ECO:0000313" key="4">
    <source>
        <dbReference type="Proteomes" id="UP000006431"/>
    </source>
</evidence>
<dbReference type="PANTHER" id="PTHR45228:SF5">
    <property type="entry name" value="CYCLIC DI-GMP PHOSPHODIESTERASE VC_1348-RELATED"/>
    <property type="match status" value="1"/>
</dbReference>
<evidence type="ECO:0000256" key="1">
    <source>
        <dbReference type="SAM" id="Phobius"/>
    </source>
</evidence>
<dbReference type="Gene3D" id="1.10.3210.10">
    <property type="entry name" value="Hypothetical protein af1432"/>
    <property type="match status" value="1"/>
</dbReference>